<comment type="caution">
    <text evidence="2">The sequence shown here is derived from an EMBL/GenBank/DDBJ whole genome shotgun (WGS) entry which is preliminary data.</text>
</comment>
<evidence type="ECO:0000313" key="3">
    <source>
        <dbReference type="Proteomes" id="UP000324222"/>
    </source>
</evidence>
<keyword evidence="3" id="KW-1185">Reference proteome</keyword>
<dbReference type="EMBL" id="VSRR010048823">
    <property type="protein sequence ID" value="MPC78587.1"/>
    <property type="molecule type" value="Genomic_DNA"/>
</dbReference>
<evidence type="ECO:0000256" key="1">
    <source>
        <dbReference type="SAM" id="MobiDB-lite"/>
    </source>
</evidence>
<organism evidence="2 3">
    <name type="scientific">Portunus trituberculatus</name>
    <name type="common">Swimming crab</name>
    <name type="synonym">Neptunus trituberculatus</name>
    <dbReference type="NCBI Taxonomy" id="210409"/>
    <lineage>
        <taxon>Eukaryota</taxon>
        <taxon>Metazoa</taxon>
        <taxon>Ecdysozoa</taxon>
        <taxon>Arthropoda</taxon>
        <taxon>Crustacea</taxon>
        <taxon>Multicrustacea</taxon>
        <taxon>Malacostraca</taxon>
        <taxon>Eumalacostraca</taxon>
        <taxon>Eucarida</taxon>
        <taxon>Decapoda</taxon>
        <taxon>Pleocyemata</taxon>
        <taxon>Brachyura</taxon>
        <taxon>Eubrachyura</taxon>
        <taxon>Portunoidea</taxon>
        <taxon>Portunidae</taxon>
        <taxon>Portuninae</taxon>
        <taxon>Portunus</taxon>
    </lineage>
</organism>
<sequence>MAGTGSREEAAQEQDGDTVAGKLENVSRFPRHGWMVSLDHTFPEKRDQKIRPRIGQLPQLIPLFMR</sequence>
<gene>
    <name evidence="2" type="ORF">E2C01_073078</name>
</gene>
<feature type="compositionally biased region" description="Basic and acidic residues" evidence="1">
    <location>
        <begin position="1"/>
        <end position="10"/>
    </location>
</feature>
<feature type="region of interest" description="Disordered" evidence="1">
    <location>
        <begin position="1"/>
        <end position="24"/>
    </location>
</feature>
<protein>
    <submittedName>
        <fullName evidence="2">Uncharacterized protein</fullName>
    </submittedName>
</protein>
<proteinExistence type="predicted"/>
<evidence type="ECO:0000313" key="2">
    <source>
        <dbReference type="EMBL" id="MPC78587.1"/>
    </source>
</evidence>
<dbReference type="AlphaFoldDB" id="A0A5B7IAQ2"/>
<reference evidence="2 3" key="1">
    <citation type="submission" date="2019-05" db="EMBL/GenBank/DDBJ databases">
        <title>Another draft genome of Portunus trituberculatus and its Hox gene families provides insights of decapod evolution.</title>
        <authorList>
            <person name="Jeong J.-H."/>
            <person name="Song I."/>
            <person name="Kim S."/>
            <person name="Choi T."/>
            <person name="Kim D."/>
            <person name="Ryu S."/>
            <person name="Kim W."/>
        </authorList>
    </citation>
    <scope>NUCLEOTIDE SEQUENCE [LARGE SCALE GENOMIC DNA]</scope>
    <source>
        <tissue evidence="2">Muscle</tissue>
    </source>
</reference>
<dbReference type="Proteomes" id="UP000324222">
    <property type="component" value="Unassembled WGS sequence"/>
</dbReference>
<name>A0A5B7IAQ2_PORTR</name>
<accession>A0A5B7IAQ2</accession>
<dbReference type="OrthoDB" id="730489at2759"/>